<evidence type="ECO:0000313" key="1">
    <source>
        <dbReference type="EMBL" id="GHP12959.1"/>
    </source>
</evidence>
<sequence length="428" mass="45362">MPLTSSGYDRPELDDLRDNINALFIKYFGDGIDLDDEQTPGMLAGILSEVDDSLEQLAQGVYNSFFVLKSSGANLDDLGAELNVYRKAATYAYVELQIDGYVDPDSPTVIPEGTQFATPDGQTFATQAAVTITQQATYKDDGGNSQPLVDDDGNALGRQTVQAAAMETGTDSNVMPGTVVNPINSIDGFYAVTNLAAANGGTDAETDDALRQRILANRQSTENSTVNGIQTAIKNLTGVTDVRLVNNNTMTTDAYGNPAKSVHLYVIGGSDADISQKFFDVLPPQTNTIGSVIGTATDIGGRQTAVSFDRAETVPVYVEVDLTIDDTVFDTDNGPQQIKTNILNYFDTLTMGSKVLYSKLYGPAYSPAGVIDVSVKLGTTPEVDVTPTTDGGIITVNGDSLSEADVSVSDFQLAVTSADNITINIDNS</sequence>
<proteinExistence type="predicted"/>
<name>A0ABQ3VX95_9LACO</name>
<reference evidence="1 2" key="1">
    <citation type="journal article" date="2021" name="Int. J. Syst. Evol. Microbiol.">
        <title>Lentilactobacillus fungorum sp. nov., isolated from spent mushroom substrates.</title>
        <authorList>
            <person name="Tohno M."/>
            <person name="Tanizawa Y."/>
            <person name="Kojima Y."/>
            <person name="Sakamoto M."/>
            <person name="Ohkuma M."/>
            <person name="Kobayashi H."/>
        </authorList>
    </citation>
    <scope>NUCLEOTIDE SEQUENCE [LARGE SCALE GENOMIC DNA]</scope>
    <source>
        <strain evidence="1 2">YK48G</strain>
    </source>
</reference>
<gene>
    <name evidence="1" type="ORF">YK48G_03840</name>
</gene>
<keyword evidence="2" id="KW-1185">Reference proteome</keyword>
<dbReference type="EMBL" id="BNJR01000004">
    <property type="protein sequence ID" value="GHP12959.1"/>
    <property type="molecule type" value="Genomic_DNA"/>
</dbReference>
<evidence type="ECO:0000313" key="2">
    <source>
        <dbReference type="Proteomes" id="UP000604765"/>
    </source>
</evidence>
<accession>A0ABQ3VX95</accession>
<dbReference type="RefSeq" id="WP_203629008.1">
    <property type="nucleotide sequence ID" value="NZ_BNJR01000004.1"/>
</dbReference>
<dbReference type="Proteomes" id="UP000604765">
    <property type="component" value="Unassembled WGS sequence"/>
</dbReference>
<dbReference type="PANTHER" id="PTHR37829:SF3">
    <property type="entry name" value="PROTEIN JAYE-RELATED"/>
    <property type="match status" value="1"/>
</dbReference>
<comment type="caution">
    <text evidence="1">The sequence shown here is derived from an EMBL/GenBank/DDBJ whole genome shotgun (WGS) entry which is preliminary data.</text>
</comment>
<organism evidence="1 2">
    <name type="scientific">Lentilactobacillus fungorum</name>
    <dbReference type="NCBI Taxonomy" id="2201250"/>
    <lineage>
        <taxon>Bacteria</taxon>
        <taxon>Bacillati</taxon>
        <taxon>Bacillota</taxon>
        <taxon>Bacilli</taxon>
        <taxon>Lactobacillales</taxon>
        <taxon>Lactobacillaceae</taxon>
        <taxon>Lentilactobacillus</taxon>
    </lineage>
</organism>
<evidence type="ECO:0008006" key="3">
    <source>
        <dbReference type="Google" id="ProtNLM"/>
    </source>
</evidence>
<dbReference type="PANTHER" id="PTHR37829">
    <property type="entry name" value="PHAGE-LIKE ELEMENT PBSX PROTEIN XKDT"/>
    <property type="match status" value="1"/>
</dbReference>
<protein>
    <recommendedName>
        <fullName evidence="3">Baseplate protein J-like domain-containing protein</fullName>
    </recommendedName>
</protein>
<dbReference type="InterPro" id="IPR052399">
    <property type="entry name" value="Phage_Baseplate_Assmbl_Protein"/>
</dbReference>